<protein>
    <submittedName>
        <fullName evidence="1">Uncharacterized protein</fullName>
    </submittedName>
</protein>
<comment type="caution">
    <text evidence="1">The sequence shown here is derived from an EMBL/GenBank/DDBJ whole genome shotgun (WGS) entry which is preliminary data.</text>
</comment>
<organism evidence="1">
    <name type="scientific">bioreactor metagenome</name>
    <dbReference type="NCBI Taxonomy" id="1076179"/>
    <lineage>
        <taxon>unclassified sequences</taxon>
        <taxon>metagenomes</taxon>
        <taxon>ecological metagenomes</taxon>
    </lineage>
</organism>
<name>A0A644TJI0_9ZZZZ</name>
<gene>
    <name evidence="1" type="ORF">SDC9_12786</name>
</gene>
<accession>A0A644TJI0</accession>
<evidence type="ECO:0000313" key="1">
    <source>
        <dbReference type="EMBL" id="MPL67096.1"/>
    </source>
</evidence>
<reference evidence="1" key="1">
    <citation type="submission" date="2019-08" db="EMBL/GenBank/DDBJ databases">
        <authorList>
            <person name="Kucharzyk K."/>
            <person name="Murdoch R.W."/>
            <person name="Higgins S."/>
            <person name="Loffler F."/>
        </authorList>
    </citation>
    <scope>NUCLEOTIDE SEQUENCE</scope>
</reference>
<sequence>MAEIYFIAVHLTSLPLRRGCFFVKQHLWKAKQETKEELQKLFLSLEGELEEKGDK</sequence>
<proteinExistence type="predicted"/>
<dbReference type="AlphaFoldDB" id="A0A644TJI0"/>
<dbReference type="EMBL" id="VSSQ01000035">
    <property type="protein sequence ID" value="MPL67096.1"/>
    <property type="molecule type" value="Genomic_DNA"/>
</dbReference>